<dbReference type="AlphaFoldDB" id="A0AAE1E2A3"/>
<organism evidence="1 2">
    <name type="scientific">Elysia crispata</name>
    <name type="common">lettuce slug</name>
    <dbReference type="NCBI Taxonomy" id="231223"/>
    <lineage>
        <taxon>Eukaryota</taxon>
        <taxon>Metazoa</taxon>
        <taxon>Spiralia</taxon>
        <taxon>Lophotrochozoa</taxon>
        <taxon>Mollusca</taxon>
        <taxon>Gastropoda</taxon>
        <taxon>Heterobranchia</taxon>
        <taxon>Euthyneura</taxon>
        <taxon>Panpulmonata</taxon>
        <taxon>Sacoglossa</taxon>
        <taxon>Placobranchoidea</taxon>
        <taxon>Plakobranchidae</taxon>
        <taxon>Elysia</taxon>
    </lineage>
</organism>
<comment type="caution">
    <text evidence="1">The sequence shown here is derived from an EMBL/GenBank/DDBJ whole genome shotgun (WGS) entry which is preliminary data.</text>
</comment>
<evidence type="ECO:0000313" key="2">
    <source>
        <dbReference type="Proteomes" id="UP001283361"/>
    </source>
</evidence>
<dbReference type="Proteomes" id="UP001283361">
    <property type="component" value="Unassembled WGS sequence"/>
</dbReference>
<accession>A0AAE1E2A3</accession>
<evidence type="ECO:0000313" key="1">
    <source>
        <dbReference type="EMBL" id="KAK3791774.1"/>
    </source>
</evidence>
<keyword evidence="2" id="KW-1185">Reference proteome</keyword>
<proteinExistence type="predicted"/>
<protein>
    <submittedName>
        <fullName evidence="1">Uncharacterized protein</fullName>
    </submittedName>
</protein>
<name>A0AAE1E2A3_9GAST</name>
<sequence>MGNEDRSGDFKTSTVKFDSHVYRVYSQKKRESTSTQRANHATEYQPLLQEEIVPNAASKVTATRGKSTRKYGSFSPSLPEVGQRIFGVTSSTRYALNSRPRC</sequence>
<reference evidence="1" key="1">
    <citation type="journal article" date="2023" name="G3 (Bethesda)">
        <title>A reference genome for the long-term kleptoplast-retaining sea slug Elysia crispata morphotype clarki.</title>
        <authorList>
            <person name="Eastman K.E."/>
            <person name="Pendleton A.L."/>
            <person name="Shaikh M.A."/>
            <person name="Suttiyut T."/>
            <person name="Ogas R."/>
            <person name="Tomko P."/>
            <person name="Gavelis G."/>
            <person name="Widhalm J.R."/>
            <person name="Wisecaver J.H."/>
        </authorList>
    </citation>
    <scope>NUCLEOTIDE SEQUENCE</scope>
    <source>
        <strain evidence="1">ECLA1</strain>
    </source>
</reference>
<dbReference type="EMBL" id="JAWDGP010001430">
    <property type="protein sequence ID" value="KAK3791774.1"/>
    <property type="molecule type" value="Genomic_DNA"/>
</dbReference>
<gene>
    <name evidence="1" type="ORF">RRG08_028922</name>
</gene>